<evidence type="ECO:0000259" key="3">
    <source>
        <dbReference type="SMART" id="SM00093"/>
    </source>
</evidence>
<dbReference type="InterPro" id="IPR036186">
    <property type="entry name" value="Serpin_sf"/>
</dbReference>
<feature type="chain" id="PRO_5039652656" evidence="2">
    <location>
        <begin position="21"/>
        <end position="435"/>
    </location>
</feature>
<dbReference type="GO" id="GO:0005615">
    <property type="term" value="C:extracellular space"/>
    <property type="evidence" value="ECO:0007669"/>
    <property type="project" value="InterPro"/>
</dbReference>
<accession>A0A8J8SFC3</accession>
<dbReference type="Pfam" id="PF00079">
    <property type="entry name" value="Serpin"/>
    <property type="match status" value="1"/>
</dbReference>
<sequence>MKKYLSILLCVFLSVNLTSCIGNQKTSINNNEKGLVAKALYPNSVAFDDFDANKKIRADNEVSMDYIEAIQDFTYHSTSSIFHTNNHHENMVYSPLSLYMALALSASGSRGQTQTEFLSAMYIDKLSIQELQRESGNLHRLLYTDNTIGKLWLANALWLDQDIVFKEDYINNALEHYYASTYSVDFSEEETSKLMSDWVFENTRGTLNVTLPIKSNQLMSIINTLYFYDEWQSKFDEDKTKEDVFYCLDGTEVTCDFMNKTYASHRFIEGDGYTSASLNFKNSASMTFYLPDHGIDIYDLVSTKDKIASLLSIDSSSKVVKNGEVIFQVPTFSFGSTLPLKETLISMGLEKAFESDADFSNITDDMAFISDVLQSTHIAINEKGCEASAYTQIDYCGSALPKDKAEMILDRPFLFTITSQMGVVLFIGIVNNPLL</sequence>
<feature type="domain" description="Serpin" evidence="3">
    <location>
        <begin position="75"/>
        <end position="433"/>
    </location>
</feature>
<dbReference type="InterPro" id="IPR000215">
    <property type="entry name" value="Serpin_fam"/>
</dbReference>
<dbReference type="KEGG" id="vpy:HZI73_02425"/>
<evidence type="ECO:0000256" key="1">
    <source>
        <dbReference type="RuleBase" id="RU000411"/>
    </source>
</evidence>
<keyword evidence="5" id="KW-1185">Reference proteome</keyword>
<dbReference type="SUPFAM" id="SSF56574">
    <property type="entry name" value="Serpins"/>
    <property type="match status" value="1"/>
</dbReference>
<dbReference type="SMART" id="SM00093">
    <property type="entry name" value="SERPIN"/>
    <property type="match status" value="1"/>
</dbReference>
<dbReference type="InterPro" id="IPR042185">
    <property type="entry name" value="Serpin_sf_2"/>
</dbReference>
<dbReference type="Gene3D" id="2.30.39.10">
    <property type="entry name" value="Alpha-1-antitrypsin, domain 1"/>
    <property type="match status" value="1"/>
</dbReference>
<dbReference type="InterPro" id="IPR042178">
    <property type="entry name" value="Serpin_sf_1"/>
</dbReference>
<dbReference type="Gene3D" id="3.30.497.10">
    <property type="entry name" value="Antithrombin, subunit I, domain 2"/>
    <property type="match status" value="1"/>
</dbReference>
<evidence type="ECO:0000256" key="2">
    <source>
        <dbReference type="SAM" id="SignalP"/>
    </source>
</evidence>
<evidence type="ECO:0000313" key="4">
    <source>
        <dbReference type="EMBL" id="QUI21207.1"/>
    </source>
</evidence>
<dbReference type="RefSeq" id="WP_212696671.1">
    <property type="nucleotide sequence ID" value="NZ_CP058649.1"/>
</dbReference>
<proteinExistence type="inferred from homology"/>
<dbReference type="InterPro" id="IPR023796">
    <property type="entry name" value="Serpin_dom"/>
</dbReference>
<gene>
    <name evidence="4" type="ORF">HZI73_02425</name>
</gene>
<dbReference type="Proteomes" id="UP000683246">
    <property type="component" value="Chromosome"/>
</dbReference>
<evidence type="ECO:0000313" key="5">
    <source>
        <dbReference type="Proteomes" id="UP000683246"/>
    </source>
</evidence>
<feature type="signal peptide" evidence="2">
    <location>
        <begin position="1"/>
        <end position="20"/>
    </location>
</feature>
<name>A0A8J8SFC3_9FIRM</name>
<dbReference type="PANTHER" id="PTHR11461:SF211">
    <property type="entry name" value="GH10112P-RELATED"/>
    <property type="match status" value="1"/>
</dbReference>
<keyword evidence="2" id="KW-0732">Signal</keyword>
<dbReference type="PROSITE" id="PS00284">
    <property type="entry name" value="SERPIN"/>
    <property type="match status" value="1"/>
</dbReference>
<dbReference type="GO" id="GO:0004867">
    <property type="term" value="F:serine-type endopeptidase inhibitor activity"/>
    <property type="evidence" value="ECO:0007669"/>
    <property type="project" value="InterPro"/>
</dbReference>
<dbReference type="EMBL" id="CP058649">
    <property type="protein sequence ID" value="QUI21207.1"/>
    <property type="molecule type" value="Genomic_DNA"/>
</dbReference>
<organism evidence="4 5">
    <name type="scientific">Vallitalea pronyensis</name>
    <dbReference type="NCBI Taxonomy" id="1348613"/>
    <lineage>
        <taxon>Bacteria</taxon>
        <taxon>Bacillati</taxon>
        <taxon>Bacillota</taxon>
        <taxon>Clostridia</taxon>
        <taxon>Lachnospirales</taxon>
        <taxon>Vallitaleaceae</taxon>
        <taxon>Vallitalea</taxon>
    </lineage>
</organism>
<dbReference type="PANTHER" id="PTHR11461">
    <property type="entry name" value="SERINE PROTEASE INHIBITOR, SERPIN"/>
    <property type="match status" value="1"/>
</dbReference>
<comment type="similarity">
    <text evidence="1">Belongs to the serpin family.</text>
</comment>
<reference evidence="4" key="1">
    <citation type="submission" date="2020-07" db="EMBL/GenBank/DDBJ databases">
        <title>Vallitalea pronyensis genome.</title>
        <authorList>
            <person name="Postec A."/>
        </authorList>
    </citation>
    <scope>NUCLEOTIDE SEQUENCE</scope>
    <source>
        <strain evidence="4">FatNI3</strain>
    </source>
</reference>
<protein>
    <submittedName>
        <fullName evidence="4">Serpin family protein</fullName>
    </submittedName>
</protein>
<dbReference type="InterPro" id="IPR023795">
    <property type="entry name" value="Serpin_CS"/>
</dbReference>
<dbReference type="AlphaFoldDB" id="A0A8J8SFC3"/>